<feature type="chain" id="PRO_5013057891" evidence="2">
    <location>
        <begin position="28"/>
        <end position="308"/>
    </location>
</feature>
<evidence type="ECO:0000256" key="2">
    <source>
        <dbReference type="SAM" id="SignalP"/>
    </source>
</evidence>
<keyword evidence="1" id="KW-0175">Coiled coil</keyword>
<sequence length="308" mass="34296">MRFFKIIACGTLLLLVIFIGNMNAVHADSANEEDSINEKYGLPVVVYGEALSDAQKEEVRELLNVKDPTMVKEITVTGEDLVQYINGDPHSNMYSSAKITRNDSGEGLVINQVTPENITEVTDEMYANALLTAGIENAVVDIASPVKVSGHSALVGIYKAYDEGEGTELNKDRTEVANEELSLATALAQKEGLDQDKVSELLTEIKQQIAEQNPVSREEVEQIIDERLKTLEISLSPEDRQLLIDLFEKMRNLNINFDNVQSQLENLANDIQQRIEDAVGDKGFLQTIMDFFKNLIESIKSFFSSLFS</sequence>
<evidence type="ECO:0000313" key="4">
    <source>
        <dbReference type="Proteomes" id="UP000219546"/>
    </source>
</evidence>
<feature type="signal peptide" evidence="2">
    <location>
        <begin position="1"/>
        <end position="27"/>
    </location>
</feature>
<keyword evidence="4" id="KW-1185">Reference proteome</keyword>
<dbReference type="AlphaFoldDB" id="A0A285CZN0"/>
<reference evidence="3 4" key="1">
    <citation type="submission" date="2017-08" db="EMBL/GenBank/DDBJ databases">
        <authorList>
            <person name="de Groot N.N."/>
        </authorList>
    </citation>
    <scope>NUCLEOTIDE SEQUENCE [LARGE SCALE GENOMIC DNA]</scope>
    <source>
        <strain evidence="3 4">JC228</strain>
    </source>
</reference>
<dbReference type="OrthoDB" id="9810153at2"/>
<name>A0A285CZN0_9BACI</name>
<dbReference type="Pfam" id="PF06207">
    <property type="entry name" value="DUF1002"/>
    <property type="match status" value="1"/>
</dbReference>
<dbReference type="InterPro" id="IPR009343">
    <property type="entry name" value="DUF1002"/>
</dbReference>
<protein>
    <submittedName>
        <fullName evidence="3">Uncharacterized protein YpuA</fullName>
    </submittedName>
</protein>
<keyword evidence="2" id="KW-0732">Signal</keyword>
<proteinExistence type="predicted"/>
<dbReference type="RefSeq" id="WP_097159260.1">
    <property type="nucleotide sequence ID" value="NZ_JBEPMQ010000005.1"/>
</dbReference>
<gene>
    <name evidence="3" type="ORF">SAMN05877753_10696</name>
</gene>
<evidence type="ECO:0000313" key="3">
    <source>
        <dbReference type="EMBL" id="SNX72528.1"/>
    </source>
</evidence>
<dbReference type="Proteomes" id="UP000219546">
    <property type="component" value="Unassembled WGS sequence"/>
</dbReference>
<accession>A0A285CZN0</accession>
<evidence type="ECO:0000256" key="1">
    <source>
        <dbReference type="SAM" id="Coils"/>
    </source>
</evidence>
<feature type="coiled-coil region" evidence="1">
    <location>
        <begin position="250"/>
        <end position="277"/>
    </location>
</feature>
<dbReference type="EMBL" id="OAOP01000006">
    <property type="protein sequence ID" value="SNX72528.1"/>
    <property type="molecule type" value="Genomic_DNA"/>
</dbReference>
<organism evidence="3 4">
    <name type="scientific">Bacillus oleivorans</name>
    <dbReference type="NCBI Taxonomy" id="1448271"/>
    <lineage>
        <taxon>Bacteria</taxon>
        <taxon>Bacillati</taxon>
        <taxon>Bacillota</taxon>
        <taxon>Bacilli</taxon>
        <taxon>Bacillales</taxon>
        <taxon>Bacillaceae</taxon>
        <taxon>Bacillus</taxon>
    </lineage>
</organism>